<evidence type="ECO:0000256" key="1">
    <source>
        <dbReference type="SAM" id="Phobius"/>
    </source>
</evidence>
<dbReference type="EMBL" id="JBHSZP010000037">
    <property type="protein sequence ID" value="MFC7091511.1"/>
    <property type="molecule type" value="Genomic_DNA"/>
</dbReference>
<feature type="transmembrane region" description="Helical" evidence="1">
    <location>
        <begin position="9"/>
        <end position="29"/>
    </location>
</feature>
<feature type="transmembrane region" description="Helical" evidence="1">
    <location>
        <begin position="35"/>
        <end position="55"/>
    </location>
</feature>
<gene>
    <name evidence="2" type="ORF">ACFQH5_18355</name>
</gene>
<organism evidence="2 3">
    <name type="scientific">Halomonas salifodinae</name>
    <dbReference type="NCBI Taxonomy" id="438745"/>
    <lineage>
        <taxon>Bacteria</taxon>
        <taxon>Pseudomonadati</taxon>
        <taxon>Pseudomonadota</taxon>
        <taxon>Gammaproteobacteria</taxon>
        <taxon>Oceanospirillales</taxon>
        <taxon>Halomonadaceae</taxon>
        <taxon>Halomonas</taxon>
    </lineage>
</organism>
<proteinExistence type="predicted"/>
<dbReference type="RefSeq" id="WP_346064051.1">
    <property type="nucleotide sequence ID" value="NZ_BAAADR010000041.1"/>
</dbReference>
<keyword evidence="3" id="KW-1185">Reference proteome</keyword>
<feature type="transmembrane region" description="Helical" evidence="1">
    <location>
        <begin position="62"/>
        <end position="82"/>
    </location>
</feature>
<protein>
    <submittedName>
        <fullName evidence="2">Uncharacterized protein</fullName>
    </submittedName>
</protein>
<accession>A0ABW2F4Q3</accession>
<evidence type="ECO:0000313" key="3">
    <source>
        <dbReference type="Proteomes" id="UP001596411"/>
    </source>
</evidence>
<sequence>MLREIGDIVTWISIALLAAGYIWSFIIAWRAHKGLFILVLLFWVVGYPVLLAKYWKQTKNNFFVILAGISCFALAFAILAATNPNRLNVYSLEKYDGYTQQVAQHGHA</sequence>
<comment type="caution">
    <text evidence="2">The sequence shown here is derived from an EMBL/GenBank/DDBJ whole genome shotgun (WGS) entry which is preliminary data.</text>
</comment>
<keyword evidence="1" id="KW-0812">Transmembrane</keyword>
<name>A0ABW2F4Q3_9GAMM</name>
<evidence type="ECO:0000313" key="2">
    <source>
        <dbReference type="EMBL" id="MFC7091511.1"/>
    </source>
</evidence>
<keyword evidence="1" id="KW-1133">Transmembrane helix</keyword>
<keyword evidence="1" id="KW-0472">Membrane</keyword>
<dbReference type="Proteomes" id="UP001596411">
    <property type="component" value="Unassembled WGS sequence"/>
</dbReference>
<reference evidence="3" key="1">
    <citation type="journal article" date="2019" name="Int. J. Syst. Evol. Microbiol.">
        <title>The Global Catalogue of Microorganisms (GCM) 10K type strain sequencing project: providing services to taxonomists for standard genome sequencing and annotation.</title>
        <authorList>
            <consortium name="The Broad Institute Genomics Platform"/>
            <consortium name="The Broad Institute Genome Sequencing Center for Infectious Disease"/>
            <person name="Wu L."/>
            <person name="Ma J."/>
        </authorList>
    </citation>
    <scope>NUCLEOTIDE SEQUENCE [LARGE SCALE GENOMIC DNA]</scope>
    <source>
        <strain evidence="3">CGMCC 1.13666</strain>
    </source>
</reference>